<feature type="chain" id="PRO_5003772874" evidence="1">
    <location>
        <begin position="20"/>
        <end position="91"/>
    </location>
</feature>
<sequence length="91" mass="10473">MHVFSLLLIIYFLFTNISFDNHPIKTELVLLQKRNHFSHQLPFADNQNVLIQAYSKAQNSIDASVLSHCKQRKTPSEVRLVAVTKPQSTDH</sequence>
<dbReference type="EnsemblPlants" id="OB01G17800.1">
    <property type="protein sequence ID" value="OB01G17800.1"/>
    <property type="gene ID" value="OB01G17800"/>
</dbReference>
<dbReference type="AlphaFoldDB" id="J3KXS4"/>
<evidence type="ECO:0000256" key="1">
    <source>
        <dbReference type="SAM" id="SignalP"/>
    </source>
</evidence>
<keyword evidence="1" id="KW-0732">Signal</keyword>
<protein>
    <submittedName>
        <fullName evidence="2">Uncharacterized protein</fullName>
    </submittedName>
</protein>
<feature type="signal peptide" evidence="1">
    <location>
        <begin position="1"/>
        <end position="19"/>
    </location>
</feature>
<keyword evidence="3" id="KW-1185">Reference proteome</keyword>
<reference evidence="2" key="2">
    <citation type="submission" date="2013-04" db="UniProtKB">
        <authorList>
            <consortium name="EnsemblPlants"/>
        </authorList>
    </citation>
    <scope>IDENTIFICATION</scope>
</reference>
<name>J3KXS4_ORYBR</name>
<evidence type="ECO:0000313" key="2">
    <source>
        <dbReference type="EnsemblPlants" id="OB01G17800.1"/>
    </source>
</evidence>
<reference evidence="2" key="1">
    <citation type="journal article" date="2013" name="Nat. Commun.">
        <title>Whole-genome sequencing of Oryza brachyantha reveals mechanisms underlying Oryza genome evolution.</title>
        <authorList>
            <person name="Chen J."/>
            <person name="Huang Q."/>
            <person name="Gao D."/>
            <person name="Wang J."/>
            <person name="Lang Y."/>
            <person name="Liu T."/>
            <person name="Li B."/>
            <person name="Bai Z."/>
            <person name="Luis Goicoechea J."/>
            <person name="Liang C."/>
            <person name="Chen C."/>
            <person name="Zhang W."/>
            <person name="Sun S."/>
            <person name="Liao Y."/>
            <person name="Zhang X."/>
            <person name="Yang L."/>
            <person name="Song C."/>
            <person name="Wang M."/>
            <person name="Shi J."/>
            <person name="Liu G."/>
            <person name="Liu J."/>
            <person name="Zhou H."/>
            <person name="Zhou W."/>
            <person name="Yu Q."/>
            <person name="An N."/>
            <person name="Chen Y."/>
            <person name="Cai Q."/>
            <person name="Wang B."/>
            <person name="Liu B."/>
            <person name="Min J."/>
            <person name="Huang Y."/>
            <person name="Wu H."/>
            <person name="Li Z."/>
            <person name="Zhang Y."/>
            <person name="Yin Y."/>
            <person name="Song W."/>
            <person name="Jiang J."/>
            <person name="Jackson S.A."/>
            <person name="Wing R.A."/>
            <person name="Wang J."/>
            <person name="Chen M."/>
        </authorList>
    </citation>
    <scope>NUCLEOTIDE SEQUENCE [LARGE SCALE GENOMIC DNA]</scope>
    <source>
        <strain evidence="2">cv. IRGC 101232</strain>
    </source>
</reference>
<proteinExistence type="predicted"/>
<dbReference type="Proteomes" id="UP000006038">
    <property type="component" value="Chromosome 1"/>
</dbReference>
<dbReference type="Gramene" id="OB01G17800.1">
    <property type="protein sequence ID" value="OB01G17800.1"/>
    <property type="gene ID" value="OB01G17800"/>
</dbReference>
<dbReference type="HOGENOM" id="CLU_2430579_0_0_1"/>
<organism evidence="2">
    <name type="scientific">Oryza brachyantha</name>
    <name type="common">malo sina</name>
    <dbReference type="NCBI Taxonomy" id="4533"/>
    <lineage>
        <taxon>Eukaryota</taxon>
        <taxon>Viridiplantae</taxon>
        <taxon>Streptophyta</taxon>
        <taxon>Embryophyta</taxon>
        <taxon>Tracheophyta</taxon>
        <taxon>Spermatophyta</taxon>
        <taxon>Magnoliopsida</taxon>
        <taxon>Liliopsida</taxon>
        <taxon>Poales</taxon>
        <taxon>Poaceae</taxon>
        <taxon>BOP clade</taxon>
        <taxon>Oryzoideae</taxon>
        <taxon>Oryzeae</taxon>
        <taxon>Oryzinae</taxon>
        <taxon>Oryza</taxon>
    </lineage>
</organism>
<evidence type="ECO:0000313" key="3">
    <source>
        <dbReference type="Proteomes" id="UP000006038"/>
    </source>
</evidence>
<accession>J3KXS4</accession>